<organism evidence="1 2">
    <name type="scientific">Camelus bactrianus</name>
    <name type="common">Bactrian camel</name>
    <dbReference type="NCBI Taxonomy" id="9837"/>
    <lineage>
        <taxon>Eukaryota</taxon>
        <taxon>Metazoa</taxon>
        <taxon>Chordata</taxon>
        <taxon>Craniata</taxon>
        <taxon>Vertebrata</taxon>
        <taxon>Euteleostomi</taxon>
        <taxon>Mammalia</taxon>
        <taxon>Eutheria</taxon>
        <taxon>Laurasiatheria</taxon>
        <taxon>Artiodactyla</taxon>
        <taxon>Tylopoda</taxon>
        <taxon>Camelidae</taxon>
        <taxon>Camelus</taxon>
    </lineage>
</organism>
<accession>A0AC58R678</accession>
<evidence type="ECO:0000313" key="2">
    <source>
        <dbReference type="RefSeq" id="XP_074230029.1"/>
    </source>
</evidence>
<protein>
    <submittedName>
        <fullName evidence="2">Leucine-rich glioma-inactivated protein 1 isoform X3</fullName>
    </submittedName>
</protein>
<name>A0AC58R678_CAMBA</name>
<dbReference type="RefSeq" id="XP_074230029.1">
    <property type="nucleotide sequence ID" value="XM_074373928.1"/>
</dbReference>
<reference evidence="2" key="1">
    <citation type="submission" date="2025-08" db="UniProtKB">
        <authorList>
            <consortium name="RefSeq"/>
        </authorList>
    </citation>
    <scope>IDENTIFICATION</scope>
    <source>
        <tissue evidence="2">Blood</tissue>
    </source>
</reference>
<proteinExistence type="predicted"/>
<dbReference type="Proteomes" id="UP001732780">
    <property type="component" value="Chromosome 11"/>
</dbReference>
<evidence type="ECO:0000313" key="1">
    <source>
        <dbReference type="Proteomes" id="UP001732780"/>
    </source>
</evidence>
<gene>
    <name evidence="2" type="primary">LGI1</name>
</gene>
<sequence length="570" mass="65252">MQVRSLLQQLDPSHLAAPHRSLPGAAHRWSEEQLTNQLQVPVLKSREREAAKEKGGLLCDLVLEQDKHHLNSRSPVHVWGYFSDCMESERSQRMGNACIPLKRIAYCLCLLSALLLTEGKKPAKPKCPAVCTCTKDNALCENARSIPRTVPPDVISLSLANNNLQTLPKDIFKGLDSLTNVDLRGNSFNCDCKLKWLVEWLGHTNATVEDIYCEGPPEYKKRKINSLSPKDFDCIITEFAKSQDLPYQSLSIDTFSYMNDEYVVIAQPFTGKCIFLEWDHVEKTFRNYDNITGTSTVVCKPIVIETQLYVIVAQLFGGSHIYKRDSFANKFIKIQDIEILKIRKPNDIETFKIENNWYFVVADSSKAGFTTIYKWNGNGFYSHQSLHAWYRDTDVEYLEIARTPQALRTPHLILSSSSQRPVIYQWNKAIQLFTNQTDIPNMEDVYAVKHFSVKGDVYICLTRFIGDSKVMKWGGSSFQDIQRMPSRGSMVFQPLQINNYQYAILGSDYSFTQVYNWDAEKAKFVKFQELNVQAPRSFTHVSINKRNFLFASSFKGNTQIYKHVIVDLSA</sequence>
<keyword evidence="1" id="KW-1185">Reference proteome</keyword>